<dbReference type="Pfam" id="PF03476">
    <property type="entry name" value="MOSC_N"/>
    <property type="match status" value="1"/>
</dbReference>
<dbReference type="GO" id="GO:0030170">
    <property type="term" value="F:pyridoxal phosphate binding"/>
    <property type="evidence" value="ECO:0007669"/>
    <property type="project" value="InterPro"/>
</dbReference>
<gene>
    <name evidence="2" type="ORF">SAMN05216257_104236</name>
</gene>
<dbReference type="Pfam" id="PF03473">
    <property type="entry name" value="MOSC"/>
    <property type="match status" value="1"/>
</dbReference>
<keyword evidence="3" id="KW-1185">Reference proteome</keyword>
<dbReference type="InterPro" id="IPR011037">
    <property type="entry name" value="Pyrv_Knase-like_insert_dom_sf"/>
</dbReference>
<dbReference type="GO" id="GO:0003824">
    <property type="term" value="F:catalytic activity"/>
    <property type="evidence" value="ECO:0007669"/>
    <property type="project" value="InterPro"/>
</dbReference>
<dbReference type="RefSeq" id="WP_092500451.1">
    <property type="nucleotide sequence ID" value="NZ_FNFV01000004.1"/>
</dbReference>
<dbReference type="Gene3D" id="2.40.33.20">
    <property type="entry name" value="PK beta-barrel domain-like"/>
    <property type="match status" value="1"/>
</dbReference>
<sequence length="250" mass="27653">MTALVAGIWRYPVKGHGREALEAVTLAAGATLPWDRRWAVAHEAARLPEDGGWAPCVNFTRGAKAPALMAMEARLEEASGRLTLHHPEIGSLSFDPECEQAAFLDWVRPLMPEGRAAPVALVRAGRQRGWTDTDYPSVSITNLSSHRAVEQRLGRPLSPKRWRGNFWLEGLAPWQEFEWIGRELRLGQARLKVRERIARCLATTANPDTGRRDADTLGVLEEGWGHRDFGIYAEVVAGGRVAVGDPVEPL</sequence>
<dbReference type="PROSITE" id="PS51340">
    <property type="entry name" value="MOSC"/>
    <property type="match status" value="1"/>
</dbReference>
<dbReference type="InterPro" id="IPR005303">
    <property type="entry name" value="MOCOS_middle"/>
</dbReference>
<dbReference type="OrthoDB" id="581532at2"/>
<accession>A0A1G9EC06</accession>
<organism evidence="2 3">
    <name type="scientific">Meinhardsimonia xiamenensis</name>
    <dbReference type="NCBI Taxonomy" id="990712"/>
    <lineage>
        <taxon>Bacteria</taxon>
        <taxon>Pseudomonadati</taxon>
        <taxon>Pseudomonadota</taxon>
        <taxon>Alphaproteobacteria</taxon>
        <taxon>Rhodobacterales</taxon>
        <taxon>Paracoccaceae</taxon>
        <taxon>Meinhardsimonia</taxon>
    </lineage>
</organism>
<reference evidence="3" key="1">
    <citation type="submission" date="2016-10" db="EMBL/GenBank/DDBJ databases">
        <authorList>
            <person name="Varghese N."/>
            <person name="Submissions S."/>
        </authorList>
    </citation>
    <scope>NUCLEOTIDE SEQUENCE [LARGE SCALE GENOMIC DNA]</scope>
    <source>
        <strain evidence="3">CGMCC 1.10789</strain>
    </source>
</reference>
<feature type="domain" description="MOSC" evidence="1">
    <location>
        <begin position="111"/>
        <end position="250"/>
    </location>
</feature>
<protein>
    <recommendedName>
        <fullName evidence="1">MOSC domain-containing protein</fullName>
    </recommendedName>
</protein>
<dbReference type="InterPro" id="IPR005302">
    <property type="entry name" value="MoCF_Sase_C"/>
</dbReference>
<evidence type="ECO:0000313" key="2">
    <source>
        <dbReference type="EMBL" id="SDK73565.1"/>
    </source>
</evidence>
<dbReference type="GO" id="GO:0030151">
    <property type="term" value="F:molybdenum ion binding"/>
    <property type="evidence" value="ECO:0007669"/>
    <property type="project" value="InterPro"/>
</dbReference>
<name>A0A1G9EC06_9RHOB</name>
<proteinExistence type="predicted"/>
<dbReference type="SUPFAM" id="SSF50800">
    <property type="entry name" value="PK beta-barrel domain-like"/>
    <property type="match status" value="1"/>
</dbReference>
<dbReference type="STRING" id="990712.SAMN05216257_104236"/>
<dbReference type="Proteomes" id="UP000199328">
    <property type="component" value="Unassembled WGS sequence"/>
</dbReference>
<dbReference type="AlphaFoldDB" id="A0A1G9EC06"/>
<evidence type="ECO:0000259" key="1">
    <source>
        <dbReference type="PROSITE" id="PS51340"/>
    </source>
</evidence>
<dbReference type="EMBL" id="FNFV01000004">
    <property type="protein sequence ID" value="SDK73565.1"/>
    <property type="molecule type" value="Genomic_DNA"/>
</dbReference>
<evidence type="ECO:0000313" key="3">
    <source>
        <dbReference type="Proteomes" id="UP000199328"/>
    </source>
</evidence>